<keyword evidence="5 11" id="KW-0812">Transmembrane</keyword>
<keyword evidence="4" id="KW-0145">Chemotaxis</keyword>
<dbReference type="SMART" id="SM00304">
    <property type="entry name" value="HAMP"/>
    <property type="match status" value="1"/>
</dbReference>
<evidence type="ECO:0000313" key="14">
    <source>
        <dbReference type="EMBL" id="GGN96960.1"/>
    </source>
</evidence>
<proteinExistence type="inferred from homology"/>
<keyword evidence="15" id="KW-1185">Reference proteome</keyword>
<dbReference type="PANTHER" id="PTHR32089">
    <property type="entry name" value="METHYL-ACCEPTING CHEMOTAXIS PROTEIN MCPB"/>
    <property type="match status" value="1"/>
</dbReference>
<evidence type="ECO:0000256" key="2">
    <source>
        <dbReference type="ARBA" id="ARBA00022475"/>
    </source>
</evidence>
<evidence type="ECO:0000259" key="13">
    <source>
        <dbReference type="PROSITE" id="PS50885"/>
    </source>
</evidence>
<evidence type="ECO:0000256" key="6">
    <source>
        <dbReference type="ARBA" id="ARBA00022989"/>
    </source>
</evidence>
<evidence type="ECO:0000256" key="7">
    <source>
        <dbReference type="ARBA" id="ARBA00023136"/>
    </source>
</evidence>
<dbReference type="Gene3D" id="1.10.287.950">
    <property type="entry name" value="Methyl-accepting chemotaxis protein"/>
    <property type="match status" value="1"/>
</dbReference>
<keyword evidence="2" id="KW-1003">Cell membrane</keyword>
<dbReference type="InterPro" id="IPR029151">
    <property type="entry name" value="Sensor-like_sf"/>
</dbReference>
<organism evidence="14 15">
    <name type="scientific">Saccharibacillus kuerlensis</name>
    <dbReference type="NCBI Taxonomy" id="459527"/>
    <lineage>
        <taxon>Bacteria</taxon>
        <taxon>Bacillati</taxon>
        <taxon>Bacillota</taxon>
        <taxon>Bacilli</taxon>
        <taxon>Bacillales</taxon>
        <taxon>Paenibacillaceae</taxon>
        <taxon>Saccharibacillus</taxon>
    </lineage>
</organism>
<dbReference type="Gene3D" id="6.10.340.10">
    <property type="match status" value="1"/>
</dbReference>
<keyword evidence="7 11" id="KW-0472">Membrane</keyword>
<evidence type="ECO:0000256" key="11">
    <source>
        <dbReference type="SAM" id="Phobius"/>
    </source>
</evidence>
<evidence type="ECO:0000256" key="3">
    <source>
        <dbReference type="ARBA" id="ARBA00022481"/>
    </source>
</evidence>
<feature type="transmembrane region" description="Helical" evidence="11">
    <location>
        <begin position="20"/>
        <end position="44"/>
    </location>
</feature>
<dbReference type="CDD" id="cd12912">
    <property type="entry name" value="PDC2_MCP_like"/>
    <property type="match status" value="1"/>
</dbReference>
<dbReference type="SUPFAM" id="SSF103190">
    <property type="entry name" value="Sensory domain-like"/>
    <property type="match status" value="1"/>
</dbReference>
<keyword evidence="3" id="KW-0488">Methylation</keyword>
<evidence type="ECO:0000313" key="15">
    <source>
        <dbReference type="Proteomes" id="UP000606653"/>
    </source>
</evidence>
<dbReference type="Pfam" id="PF00015">
    <property type="entry name" value="MCPsignal"/>
    <property type="match status" value="1"/>
</dbReference>
<dbReference type="Gene3D" id="3.30.450.20">
    <property type="entry name" value="PAS domain"/>
    <property type="match status" value="2"/>
</dbReference>
<feature type="domain" description="Methyl-accepting transducer" evidence="12">
    <location>
        <begin position="389"/>
        <end position="653"/>
    </location>
</feature>
<protein>
    <submittedName>
        <fullName evidence="14">Methyl-accepting chemotaxis protein</fullName>
    </submittedName>
</protein>
<dbReference type="EMBL" id="BMLN01000003">
    <property type="protein sequence ID" value="GGN96960.1"/>
    <property type="molecule type" value="Genomic_DNA"/>
</dbReference>
<dbReference type="CDD" id="cd18773">
    <property type="entry name" value="PDC1_HK_sensor"/>
    <property type="match status" value="1"/>
</dbReference>
<name>A0ABQ2KYZ0_9BACL</name>
<comment type="similarity">
    <text evidence="9">Belongs to the methyl-accepting chemotaxis (MCP) protein family.</text>
</comment>
<comment type="subcellular location">
    <subcellularLocation>
        <location evidence="1">Cell membrane</location>
        <topology evidence="1">Multi-pass membrane protein</topology>
    </subcellularLocation>
</comment>
<dbReference type="SMART" id="SM00283">
    <property type="entry name" value="MA"/>
    <property type="match status" value="1"/>
</dbReference>
<evidence type="ECO:0000259" key="12">
    <source>
        <dbReference type="PROSITE" id="PS50111"/>
    </source>
</evidence>
<evidence type="ECO:0000256" key="10">
    <source>
        <dbReference type="PROSITE-ProRule" id="PRU00284"/>
    </source>
</evidence>
<keyword evidence="6 11" id="KW-1133">Transmembrane helix</keyword>
<dbReference type="InterPro" id="IPR003660">
    <property type="entry name" value="HAMP_dom"/>
</dbReference>
<dbReference type="PROSITE" id="PS50111">
    <property type="entry name" value="CHEMOTAXIS_TRANSDUC_2"/>
    <property type="match status" value="1"/>
</dbReference>
<dbReference type="Pfam" id="PF02743">
    <property type="entry name" value="dCache_1"/>
    <property type="match status" value="1"/>
</dbReference>
<dbReference type="Pfam" id="PF00672">
    <property type="entry name" value="HAMP"/>
    <property type="match status" value="1"/>
</dbReference>
<dbReference type="Proteomes" id="UP000606653">
    <property type="component" value="Unassembled WGS sequence"/>
</dbReference>
<keyword evidence="8 10" id="KW-0807">Transducer</keyword>
<feature type="transmembrane region" description="Helical" evidence="11">
    <location>
        <begin position="294"/>
        <end position="317"/>
    </location>
</feature>
<dbReference type="InterPro" id="IPR004089">
    <property type="entry name" value="MCPsignal_dom"/>
</dbReference>
<reference evidence="15" key="1">
    <citation type="journal article" date="2019" name="Int. J. Syst. Evol. Microbiol.">
        <title>The Global Catalogue of Microorganisms (GCM) 10K type strain sequencing project: providing services to taxonomists for standard genome sequencing and annotation.</title>
        <authorList>
            <consortium name="The Broad Institute Genomics Platform"/>
            <consortium name="The Broad Institute Genome Sequencing Center for Infectious Disease"/>
            <person name="Wu L."/>
            <person name="Ma J."/>
        </authorList>
    </citation>
    <scope>NUCLEOTIDE SEQUENCE [LARGE SCALE GENOMIC DNA]</scope>
    <source>
        <strain evidence="15">CGMCC 1.6964</strain>
    </source>
</reference>
<evidence type="ECO:0000256" key="5">
    <source>
        <dbReference type="ARBA" id="ARBA00022692"/>
    </source>
</evidence>
<dbReference type="CDD" id="cd06225">
    <property type="entry name" value="HAMP"/>
    <property type="match status" value="1"/>
</dbReference>
<evidence type="ECO:0000256" key="9">
    <source>
        <dbReference type="ARBA" id="ARBA00029447"/>
    </source>
</evidence>
<dbReference type="SUPFAM" id="SSF58104">
    <property type="entry name" value="Methyl-accepting chemotaxis protein (MCP) signaling domain"/>
    <property type="match status" value="1"/>
</dbReference>
<evidence type="ECO:0000256" key="8">
    <source>
        <dbReference type="ARBA" id="ARBA00023224"/>
    </source>
</evidence>
<dbReference type="RefSeq" id="WP_018975757.1">
    <property type="nucleotide sequence ID" value="NZ_BMLN01000003.1"/>
</dbReference>
<comment type="caution">
    <text evidence="14">The sequence shown here is derived from an EMBL/GenBank/DDBJ whole genome shotgun (WGS) entry which is preliminary data.</text>
</comment>
<dbReference type="PANTHER" id="PTHR32089:SF114">
    <property type="entry name" value="METHYL-ACCEPTING CHEMOTAXIS PROTEIN MCPB"/>
    <property type="match status" value="1"/>
</dbReference>
<dbReference type="InterPro" id="IPR033479">
    <property type="entry name" value="dCache_1"/>
</dbReference>
<feature type="domain" description="HAMP" evidence="13">
    <location>
        <begin position="318"/>
        <end position="370"/>
    </location>
</feature>
<evidence type="ECO:0000256" key="4">
    <source>
        <dbReference type="ARBA" id="ARBA00022500"/>
    </source>
</evidence>
<dbReference type="CDD" id="cd11386">
    <property type="entry name" value="MCP_signal"/>
    <property type="match status" value="1"/>
</dbReference>
<gene>
    <name evidence="14" type="ORF">GCM10010969_14430</name>
</gene>
<evidence type="ECO:0000256" key="1">
    <source>
        <dbReference type="ARBA" id="ARBA00004651"/>
    </source>
</evidence>
<sequence>MKKNKKSAGGRRISLRGTSIRFRLIASFAVLLIIPSLLIGFIAYDEAADTVEDQIVQKADSSVHLLNTAIDQFVQAKQQEVELLAESVTLASVTAQEGQNLGVSAQVSNELELYKAVHPEVELAYIGTESGLYLNAPSDMLNTSDFDARTRPWYMEAMQSEGKVIVSPAYVSSTSGNLVVTFARATSDGRGVAAVDVTLNQVEEMAEGVKIGEKGYVYILDQDKNYIYHPTSEIGSKAPDVYYYNRVYTEPAGQFQYDYEGADKQLVFTTNERTGWKIAGTLYTAEFGEAASSILVTTLIVIGIALLGGAVIAFVIIRSILVPMRALNKTTAVIGAGDLTQRVEYTGKDELGQLGTSFNAMVDSLGEVITRVTDTTNQVAASSEELAASSEQTARATEQIAGYAQDMAEGADAQIQQAKVSNDAGQNMASGVQDIVTSAQAVYATVADTSAKSEEGERSVITAIDQMNSISDTVTSLSQVVQGLGHRSKEIGNIVGVIQEISSQTNLLALNAAIEAARAGDQGRGFAVVADEVRKLAEQSSQSTKQIEGLIAAIQQDIGGVVKSVDSATREVGDGIGVITQTQTIFEEIRGSVLQVSQQIQDVFDRSQAISQGTETMLSAIDGISSVADEASSATQTIAAAAEETLAAMQEITSSSTSLSSMAEELQQAVGRFKV</sequence>
<accession>A0ABQ2KYZ0</accession>
<dbReference type="PROSITE" id="PS50885">
    <property type="entry name" value="HAMP"/>
    <property type="match status" value="1"/>
</dbReference>